<gene>
    <name evidence="3" type="primary">LOC110778136</name>
</gene>
<dbReference type="RefSeq" id="XP_021838391.2">
    <property type="nucleotide sequence ID" value="XM_021982699.2"/>
</dbReference>
<proteinExistence type="predicted"/>
<dbReference type="PANTHER" id="PTHR39113:SF1">
    <property type="entry name" value="MEMBRANE LIPOPROTEIN"/>
    <property type="match status" value="1"/>
</dbReference>
<feature type="transmembrane region" description="Helical" evidence="1">
    <location>
        <begin position="77"/>
        <end position="95"/>
    </location>
</feature>
<feature type="transmembrane region" description="Helical" evidence="1">
    <location>
        <begin position="116"/>
        <end position="138"/>
    </location>
</feature>
<keyword evidence="1" id="KW-0812">Transmembrane</keyword>
<accession>A0A9R0JKS3</accession>
<evidence type="ECO:0000313" key="2">
    <source>
        <dbReference type="Proteomes" id="UP000813463"/>
    </source>
</evidence>
<dbReference type="Proteomes" id="UP000813463">
    <property type="component" value="Chromosome 2"/>
</dbReference>
<keyword evidence="2" id="KW-1185">Reference proteome</keyword>
<dbReference type="GeneID" id="110778136"/>
<evidence type="ECO:0000256" key="1">
    <source>
        <dbReference type="SAM" id="Phobius"/>
    </source>
</evidence>
<feature type="transmembrane region" description="Helical" evidence="1">
    <location>
        <begin position="45"/>
        <end position="65"/>
    </location>
</feature>
<keyword evidence="1" id="KW-0472">Membrane</keyword>
<name>A0A9R0JKS3_SPIOL</name>
<dbReference type="PROSITE" id="PS51257">
    <property type="entry name" value="PROKAR_LIPOPROTEIN"/>
    <property type="match status" value="1"/>
</dbReference>
<reference evidence="2" key="1">
    <citation type="journal article" date="2021" name="Nat. Commun.">
        <title>Genomic analyses provide insights into spinach domestication and the genetic basis of agronomic traits.</title>
        <authorList>
            <person name="Cai X."/>
            <person name="Sun X."/>
            <person name="Xu C."/>
            <person name="Sun H."/>
            <person name="Wang X."/>
            <person name="Ge C."/>
            <person name="Zhang Z."/>
            <person name="Wang Q."/>
            <person name="Fei Z."/>
            <person name="Jiao C."/>
            <person name="Wang Q."/>
        </authorList>
    </citation>
    <scope>NUCLEOTIDE SEQUENCE [LARGE SCALE GENOMIC DNA]</scope>
    <source>
        <strain evidence="2">cv. Varoflay</strain>
    </source>
</reference>
<feature type="transmembrane region" description="Helical" evidence="1">
    <location>
        <begin position="15"/>
        <end position="38"/>
    </location>
</feature>
<dbReference type="AlphaFoldDB" id="A0A9R0JKS3"/>
<evidence type="ECO:0008006" key="4">
    <source>
        <dbReference type="Google" id="ProtNLM"/>
    </source>
</evidence>
<keyword evidence="1" id="KW-1133">Transmembrane helix</keyword>
<evidence type="ECO:0000313" key="3">
    <source>
        <dbReference type="RefSeq" id="XP_021838391.2"/>
    </source>
</evidence>
<sequence length="194" mass="21774">MAKSKLRSSFSFPNLLLSCLNLTLFLLSFASLAPIFLLKTPPTSLGCALLVPGLVSLLSSFLGFYSRLTELCFTAHISFILASLASQVFSFLVLFTREKASLSMLKSPRDPREAKVLVMLECGILMVMFVLQVVVLVLSCGVHKCWVRKYEGLEEEREKTSRKRNRKIAGIDEGKPKELDEKVKSKNDFEGYVR</sequence>
<dbReference type="KEGG" id="soe:110778136"/>
<reference evidence="3" key="2">
    <citation type="submission" date="2025-08" db="UniProtKB">
        <authorList>
            <consortium name="RefSeq"/>
        </authorList>
    </citation>
    <scope>IDENTIFICATION</scope>
    <source>
        <tissue evidence="3">Leaf</tissue>
    </source>
</reference>
<dbReference type="PANTHER" id="PTHR39113">
    <property type="entry name" value="MEMBRANE LIPOPROTEIN-RELATED"/>
    <property type="match status" value="1"/>
</dbReference>
<protein>
    <recommendedName>
        <fullName evidence="4">Membrane lipoprotein</fullName>
    </recommendedName>
</protein>
<organism evidence="2 3">
    <name type="scientific">Spinacia oleracea</name>
    <name type="common">Spinach</name>
    <dbReference type="NCBI Taxonomy" id="3562"/>
    <lineage>
        <taxon>Eukaryota</taxon>
        <taxon>Viridiplantae</taxon>
        <taxon>Streptophyta</taxon>
        <taxon>Embryophyta</taxon>
        <taxon>Tracheophyta</taxon>
        <taxon>Spermatophyta</taxon>
        <taxon>Magnoliopsida</taxon>
        <taxon>eudicotyledons</taxon>
        <taxon>Gunneridae</taxon>
        <taxon>Pentapetalae</taxon>
        <taxon>Caryophyllales</taxon>
        <taxon>Chenopodiaceae</taxon>
        <taxon>Chenopodioideae</taxon>
        <taxon>Anserineae</taxon>
        <taxon>Spinacia</taxon>
    </lineage>
</organism>